<dbReference type="Proteomes" id="UP000185783">
    <property type="component" value="Unassembled WGS sequence"/>
</dbReference>
<dbReference type="Pfam" id="PF00005">
    <property type="entry name" value="ABC_tran"/>
    <property type="match status" value="1"/>
</dbReference>
<feature type="domain" description="ABC transporter" evidence="5">
    <location>
        <begin position="5"/>
        <end position="226"/>
    </location>
</feature>
<dbReference type="AlphaFoldDB" id="A0A1U7JD58"/>
<dbReference type="InterPro" id="IPR003439">
    <property type="entry name" value="ABC_transporter-like_ATP-bd"/>
</dbReference>
<organism evidence="6 7">
    <name type="scientific">Pseudovibrio exalbescens</name>
    <dbReference type="NCBI Taxonomy" id="197461"/>
    <lineage>
        <taxon>Bacteria</taxon>
        <taxon>Pseudomonadati</taxon>
        <taxon>Pseudomonadota</taxon>
        <taxon>Alphaproteobacteria</taxon>
        <taxon>Hyphomicrobiales</taxon>
        <taxon>Stappiaceae</taxon>
        <taxon>Pseudovibrio</taxon>
    </lineage>
</organism>
<dbReference type="PANTHER" id="PTHR24220">
    <property type="entry name" value="IMPORT ATP-BINDING PROTEIN"/>
    <property type="match status" value="1"/>
</dbReference>
<protein>
    <submittedName>
        <fullName evidence="6">ABC transporter ATP-binding protein</fullName>
    </submittedName>
</protein>
<dbReference type="InterPro" id="IPR003593">
    <property type="entry name" value="AAA+_ATPase"/>
</dbReference>
<evidence type="ECO:0000313" key="7">
    <source>
        <dbReference type="Proteomes" id="UP000185783"/>
    </source>
</evidence>
<sequence length="226" mass="24604">MSLALHVRDLEVHAPNGRVLVRARQLDVAPGETVGLRGPSGAGKSSLLYALAGLQARMSGAVVWGDTDLTPLNDHTRARFRRQYMGMIFQDFLLFEELGALNNASLAAAFGAPAERHQIRHTARTLLQRLGLTDLGRTVESFSGGERQRVAVARALSNNPKVILADEPTASLDRAAADTLIADLTRMARDEGRTLVVVSHDDSLLSQLDRVLQVVDGELKQETRHV</sequence>
<gene>
    <name evidence="6" type="ORF">A3843_18805</name>
</gene>
<evidence type="ECO:0000256" key="1">
    <source>
        <dbReference type="ARBA" id="ARBA00005417"/>
    </source>
</evidence>
<proteinExistence type="inferred from homology"/>
<dbReference type="PROSITE" id="PS00211">
    <property type="entry name" value="ABC_TRANSPORTER_1"/>
    <property type="match status" value="1"/>
</dbReference>
<reference evidence="6 7" key="1">
    <citation type="submission" date="2016-03" db="EMBL/GenBank/DDBJ databases">
        <title>Genome sequence of Nesiotobacter sp. nov., a moderately halophilic alphaproteobacterium isolated from the Yellow Sea, China.</title>
        <authorList>
            <person name="Zhang G."/>
            <person name="Zhang R."/>
        </authorList>
    </citation>
    <scope>NUCLEOTIDE SEQUENCE [LARGE SCALE GENOMIC DNA]</scope>
    <source>
        <strain evidence="6 7">WB1-6</strain>
    </source>
</reference>
<keyword evidence="4" id="KW-1278">Translocase</keyword>
<dbReference type="PROSITE" id="PS50893">
    <property type="entry name" value="ABC_TRANSPORTER_2"/>
    <property type="match status" value="1"/>
</dbReference>
<dbReference type="GO" id="GO:0016887">
    <property type="term" value="F:ATP hydrolysis activity"/>
    <property type="evidence" value="ECO:0007669"/>
    <property type="project" value="InterPro"/>
</dbReference>
<dbReference type="STRING" id="197461.A3843_18805"/>
<dbReference type="InterPro" id="IPR017871">
    <property type="entry name" value="ABC_transporter-like_CS"/>
</dbReference>
<dbReference type="SUPFAM" id="SSF52540">
    <property type="entry name" value="P-loop containing nucleoside triphosphate hydrolases"/>
    <property type="match status" value="1"/>
</dbReference>
<evidence type="ECO:0000313" key="6">
    <source>
        <dbReference type="EMBL" id="OKL42690.1"/>
    </source>
</evidence>
<evidence type="ECO:0000256" key="2">
    <source>
        <dbReference type="ARBA" id="ARBA00022741"/>
    </source>
</evidence>
<dbReference type="InterPro" id="IPR015854">
    <property type="entry name" value="ABC_transpr_LolD-like"/>
</dbReference>
<keyword evidence="3 6" id="KW-0067">ATP-binding</keyword>
<keyword evidence="7" id="KW-1185">Reference proteome</keyword>
<dbReference type="RefSeq" id="WP_028482725.1">
    <property type="nucleotide sequence ID" value="NZ_LVVZ01000041.1"/>
</dbReference>
<dbReference type="InterPro" id="IPR027417">
    <property type="entry name" value="P-loop_NTPase"/>
</dbReference>
<evidence type="ECO:0000259" key="5">
    <source>
        <dbReference type="PROSITE" id="PS50893"/>
    </source>
</evidence>
<keyword evidence="2" id="KW-0547">Nucleotide-binding</keyword>
<dbReference type="GO" id="GO:0005524">
    <property type="term" value="F:ATP binding"/>
    <property type="evidence" value="ECO:0007669"/>
    <property type="project" value="UniProtKB-KW"/>
</dbReference>
<name>A0A1U7JD58_9HYPH</name>
<dbReference type="SMART" id="SM00382">
    <property type="entry name" value="AAA"/>
    <property type="match status" value="1"/>
</dbReference>
<dbReference type="GO" id="GO:0022857">
    <property type="term" value="F:transmembrane transporter activity"/>
    <property type="evidence" value="ECO:0007669"/>
    <property type="project" value="TreeGrafter"/>
</dbReference>
<dbReference type="GO" id="GO:0005886">
    <property type="term" value="C:plasma membrane"/>
    <property type="evidence" value="ECO:0007669"/>
    <property type="project" value="TreeGrafter"/>
</dbReference>
<comment type="similarity">
    <text evidence="1">Belongs to the ABC transporter superfamily.</text>
</comment>
<accession>A0A1U7JD58</accession>
<evidence type="ECO:0000256" key="4">
    <source>
        <dbReference type="ARBA" id="ARBA00022967"/>
    </source>
</evidence>
<comment type="caution">
    <text evidence="6">The sequence shown here is derived from an EMBL/GenBank/DDBJ whole genome shotgun (WGS) entry which is preliminary data.</text>
</comment>
<dbReference type="EMBL" id="LVVZ01000041">
    <property type="protein sequence ID" value="OKL42690.1"/>
    <property type="molecule type" value="Genomic_DNA"/>
</dbReference>
<evidence type="ECO:0000256" key="3">
    <source>
        <dbReference type="ARBA" id="ARBA00022840"/>
    </source>
</evidence>
<dbReference type="Gene3D" id="3.40.50.300">
    <property type="entry name" value="P-loop containing nucleotide triphosphate hydrolases"/>
    <property type="match status" value="1"/>
</dbReference>
<dbReference type="PANTHER" id="PTHR24220:SF689">
    <property type="entry name" value="LIPOPROTEIN-RELEASING SYSTEM ATP-BINDING PROTEIN LOLD"/>
    <property type="match status" value="1"/>
</dbReference>